<protein>
    <submittedName>
        <fullName evidence="3">MerR family transcriptional regulator</fullName>
    </submittedName>
</protein>
<dbReference type="InterPro" id="IPR009061">
    <property type="entry name" value="DNA-bd_dom_put_sf"/>
</dbReference>
<dbReference type="RefSeq" id="WP_236023120.1">
    <property type="nucleotide sequence ID" value="NZ_BNJJ01000021.1"/>
</dbReference>
<keyword evidence="4" id="KW-1185">Reference proteome</keyword>
<sequence>MDMNKTSSIQPQETYTIHEVAQRSGLSIPTLRYYEEIGLVPDVWRDPSSGHRRYSAGTLQILESLANLRAVGMSIEEMRTYLVLRQRGDETAVEKRELFQAHAEEVGKQIAQLQIRQRYLSWKVAYWDARARGDLDEAARIAQEYESIVKDLR</sequence>
<proteinExistence type="predicted"/>
<evidence type="ECO:0000259" key="2">
    <source>
        <dbReference type="PROSITE" id="PS50937"/>
    </source>
</evidence>
<reference evidence="3 4" key="1">
    <citation type="journal article" date="2021" name="Int. J. Syst. Evol. Microbiol.">
        <title>Reticulibacter mediterranei gen. nov., sp. nov., within the new family Reticulibacteraceae fam. nov., and Ktedonospora formicarum gen. nov., sp. nov., Ktedonobacter robiniae sp. nov., Dictyobacter formicarum sp. nov. and Dictyobacter arantiisoli sp. nov., belonging to the class Ktedonobacteria.</title>
        <authorList>
            <person name="Yabe S."/>
            <person name="Zheng Y."/>
            <person name="Wang C.M."/>
            <person name="Sakai Y."/>
            <person name="Abe K."/>
            <person name="Yokota A."/>
            <person name="Donadio S."/>
            <person name="Cavaletti L."/>
            <person name="Monciardini P."/>
        </authorList>
    </citation>
    <scope>NUCLEOTIDE SEQUENCE [LARGE SCALE GENOMIC DNA]</scope>
    <source>
        <strain evidence="3 4">SOSP1-9</strain>
    </source>
</reference>
<comment type="caution">
    <text evidence="3">The sequence shown here is derived from an EMBL/GenBank/DDBJ whole genome shotgun (WGS) entry which is preliminary data.</text>
</comment>
<evidence type="ECO:0000256" key="1">
    <source>
        <dbReference type="ARBA" id="ARBA00023125"/>
    </source>
</evidence>
<dbReference type="SUPFAM" id="SSF46955">
    <property type="entry name" value="Putative DNA-binding domain"/>
    <property type="match status" value="1"/>
</dbReference>
<dbReference type="InterPro" id="IPR000551">
    <property type="entry name" value="MerR-type_HTH_dom"/>
</dbReference>
<dbReference type="PANTHER" id="PTHR30204">
    <property type="entry name" value="REDOX-CYCLING DRUG-SENSING TRANSCRIPTIONAL ACTIVATOR SOXR"/>
    <property type="match status" value="1"/>
</dbReference>
<feature type="domain" description="HTH merR-type" evidence="2">
    <location>
        <begin position="14"/>
        <end position="84"/>
    </location>
</feature>
<evidence type="ECO:0000313" key="3">
    <source>
        <dbReference type="EMBL" id="GHO88072.1"/>
    </source>
</evidence>
<dbReference type="Proteomes" id="UP000635565">
    <property type="component" value="Unassembled WGS sequence"/>
</dbReference>
<name>A0ABQ3VQD9_9CHLR</name>
<dbReference type="InterPro" id="IPR047057">
    <property type="entry name" value="MerR_fam"/>
</dbReference>
<dbReference type="CDD" id="cd01109">
    <property type="entry name" value="HTH_YyaN"/>
    <property type="match status" value="1"/>
</dbReference>
<dbReference type="Pfam" id="PF13411">
    <property type="entry name" value="MerR_1"/>
    <property type="match status" value="1"/>
</dbReference>
<dbReference type="PROSITE" id="PS50937">
    <property type="entry name" value="HTH_MERR_2"/>
    <property type="match status" value="1"/>
</dbReference>
<organism evidence="3 4">
    <name type="scientific">Dictyobacter formicarum</name>
    <dbReference type="NCBI Taxonomy" id="2778368"/>
    <lineage>
        <taxon>Bacteria</taxon>
        <taxon>Bacillati</taxon>
        <taxon>Chloroflexota</taxon>
        <taxon>Ktedonobacteria</taxon>
        <taxon>Ktedonobacterales</taxon>
        <taxon>Dictyobacteraceae</taxon>
        <taxon>Dictyobacter</taxon>
    </lineage>
</organism>
<dbReference type="EMBL" id="BNJJ01000021">
    <property type="protein sequence ID" value="GHO88072.1"/>
    <property type="molecule type" value="Genomic_DNA"/>
</dbReference>
<gene>
    <name evidence="3" type="ORF">KSZ_60780</name>
</gene>
<keyword evidence="1" id="KW-0238">DNA-binding</keyword>
<dbReference type="PANTHER" id="PTHR30204:SF98">
    <property type="entry name" value="HTH-TYPE TRANSCRIPTIONAL REGULATOR ADHR"/>
    <property type="match status" value="1"/>
</dbReference>
<accession>A0ABQ3VQD9</accession>
<dbReference type="SMART" id="SM00422">
    <property type="entry name" value="HTH_MERR"/>
    <property type="match status" value="1"/>
</dbReference>
<dbReference type="Gene3D" id="1.10.1660.10">
    <property type="match status" value="1"/>
</dbReference>
<evidence type="ECO:0000313" key="4">
    <source>
        <dbReference type="Proteomes" id="UP000635565"/>
    </source>
</evidence>